<evidence type="ECO:0000313" key="1">
    <source>
        <dbReference type="EMBL" id="JAH56004.1"/>
    </source>
</evidence>
<protein>
    <submittedName>
        <fullName evidence="1">Uncharacterized protein</fullName>
    </submittedName>
</protein>
<reference evidence="1" key="2">
    <citation type="journal article" date="2015" name="Fish Shellfish Immunol.">
        <title>Early steps in the European eel (Anguilla anguilla)-Vibrio vulnificus interaction in the gills: Role of the RtxA13 toxin.</title>
        <authorList>
            <person name="Callol A."/>
            <person name="Pajuelo D."/>
            <person name="Ebbesson L."/>
            <person name="Teles M."/>
            <person name="MacKenzie S."/>
            <person name="Amaro C."/>
        </authorList>
    </citation>
    <scope>NUCLEOTIDE SEQUENCE</scope>
</reference>
<proteinExistence type="predicted"/>
<sequence>MKFQFSKIKPGYMAGLVQGVSLVFIYQLSAVSNKIDCRKYFSNKDFLSRLTILK</sequence>
<accession>A0A0E9TQK5</accession>
<organism evidence="1">
    <name type="scientific">Anguilla anguilla</name>
    <name type="common">European freshwater eel</name>
    <name type="synonym">Muraena anguilla</name>
    <dbReference type="NCBI Taxonomy" id="7936"/>
    <lineage>
        <taxon>Eukaryota</taxon>
        <taxon>Metazoa</taxon>
        <taxon>Chordata</taxon>
        <taxon>Craniata</taxon>
        <taxon>Vertebrata</taxon>
        <taxon>Euteleostomi</taxon>
        <taxon>Actinopterygii</taxon>
        <taxon>Neopterygii</taxon>
        <taxon>Teleostei</taxon>
        <taxon>Anguilliformes</taxon>
        <taxon>Anguillidae</taxon>
        <taxon>Anguilla</taxon>
    </lineage>
</organism>
<dbReference type="AlphaFoldDB" id="A0A0E9TQK5"/>
<dbReference type="EMBL" id="GBXM01052573">
    <property type="protein sequence ID" value="JAH56004.1"/>
    <property type="molecule type" value="Transcribed_RNA"/>
</dbReference>
<name>A0A0E9TQK5_ANGAN</name>
<reference evidence="1" key="1">
    <citation type="submission" date="2014-11" db="EMBL/GenBank/DDBJ databases">
        <authorList>
            <person name="Amaro Gonzalez C."/>
        </authorList>
    </citation>
    <scope>NUCLEOTIDE SEQUENCE</scope>
</reference>